<gene>
    <name evidence="4" type="ORF">CCAP1982_LOCUS22619</name>
</gene>
<keyword evidence="2" id="KW-0812">Transmembrane</keyword>
<evidence type="ECO:0000256" key="2">
    <source>
        <dbReference type="SAM" id="Phobius"/>
    </source>
</evidence>
<dbReference type="AlphaFoldDB" id="A0A811VE64"/>
<dbReference type="EMBL" id="CAJHJT010000056">
    <property type="protein sequence ID" value="CAD7014628.1"/>
    <property type="molecule type" value="Genomic_DNA"/>
</dbReference>
<keyword evidence="2" id="KW-1133">Transmembrane helix</keyword>
<comment type="caution">
    <text evidence="4">The sequence shown here is derived from an EMBL/GenBank/DDBJ whole genome shotgun (WGS) entry which is preliminary data.</text>
</comment>
<dbReference type="Proteomes" id="UP000606786">
    <property type="component" value="Unassembled WGS sequence"/>
</dbReference>
<feature type="region of interest" description="Disordered" evidence="1">
    <location>
        <begin position="162"/>
        <end position="191"/>
    </location>
</feature>
<accession>A0A811VE64</accession>
<reference evidence="4" key="1">
    <citation type="submission" date="2020-11" db="EMBL/GenBank/DDBJ databases">
        <authorList>
            <person name="Whitehead M."/>
        </authorList>
    </citation>
    <scope>NUCLEOTIDE SEQUENCE</scope>
    <source>
        <strain evidence="4">EGII</strain>
    </source>
</reference>
<evidence type="ECO:0000256" key="3">
    <source>
        <dbReference type="SAM" id="SignalP"/>
    </source>
</evidence>
<evidence type="ECO:0000256" key="1">
    <source>
        <dbReference type="SAM" id="MobiDB-lite"/>
    </source>
</evidence>
<keyword evidence="2" id="KW-0472">Membrane</keyword>
<sequence length="343" mass="38920">MKRNVLWIFAFILALHFTFVLSEGTPKPEESRSLQIGGVTDLESEGRTRKHHHKLWYLWGWHALAIAYWVKVKLVVVGFFVGSAIFVALRYAWPNKCSTGVVHDSPAIIYDHPPPSFAHDHVPYSLDHSNFFDHSYSSSDSVDPYSAYSGSFSQDITATAEEVPPTAPGTHRVGRRSLQQQANYRRQETETTMNTEERIAEFFFDFLGLDSSACRRRFICEMEFRSRFNPISAMAFRIVGRSFFEKYTNARNPLGQAHSFGECAAVNPECVFIEQNDEETNSPPKESAEEHSSASGVENEIDVSSAENHNTDDGITVNVESQNEANLKTERLTKKSLIHRFRV</sequence>
<evidence type="ECO:0000313" key="4">
    <source>
        <dbReference type="EMBL" id="CAD7014628.1"/>
    </source>
</evidence>
<feature type="signal peptide" evidence="3">
    <location>
        <begin position="1"/>
        <end position="22"/>
    </location>
</feature>
<evidence type="ECO:0000313" key="5">
    <source>
        <dbReference type="Proteomes" id="UP000606786"/>
    </source>
</evidence>
<name>A0A811VE64_CERCA</name>
<proteinExistence type="predicted"/>
<keyword evidence="5" id="KW-1185">Reference proteome</keyword>
<protein>
    <submittedName>
        <fullName evidence="4">(Mediterranean fruit fly) hypothetical protein</fullName>
    </submittedName>
</protein>
<dbReference type="OrthoDB" id="7737307at2759"/>
<feature type="region of interest" description="Disordered" evidence="1">
    <location>
        <begin position="277"/>
        <end position="300"/>
    </location>
</feature>
<organism evidence="4 5">
    <name type="scientific">Ceratitis capitata</name>
    <name type="common">Mediterranean fruit fly</name>
    <name type="synonym">Tephritis capitata</name>
    <dbReference type="NCBI Taxonomy" id="7213"/>
    <lineage>
        <taxon>Eukaryota</taxon>
        <taxon>Metazoa</taxon>
        <taxon>Ecdysozoa</taxon>
        <taxon>Arthropoda</taxon>
        <taxon>Hexapoda</taxon>
        <taxon>Insecta</taxon>
        <taxon>Pterygota</taxon>
        <taxon>Neoptera</taxon>
        <taxon>Endopterygota</taxon>
        <taxon>Diptera</taxon>
        <taxon>Brachycera</taxon>
        <taxon>Muscomorpha</taxon>
        <taxon>Tephritoidea</taxon>
        <taxon>Tephritidae</taxon>
        <taxon>Ceratitis</taxon>
        <taxon>Ceratitis</taxon>
    </lineage>
</organism>
<feature type="transmembrane region" description="Helical" evidence="2">
    <location>
        <begin position="66"/>
        <end position="89"/>
    </location>
</feature>
<keyword evidence="3" id="KW-0732">Signal</keyword>
<feature type="chain" id="PRO_5032552547" evidence="3">
    <location>
        <begin position="23"/>
        <end position="343"/>
    </location>
</feature>